<accession>A0A5B6URD9</accession>
<dbReference type="PANTHER" id="PTHR37610:SF78">
    <property type="entry name" value="GAG-POLYPEPTIDE OF LTR COPIA-TYPE-RELATED"/>
    <property type="match status" value="1"/>
</dbReference>
<comment type="caution">
    <text evidence="2">The sequence shown here is derived from an EMBL/GenBank/DDBJ whole genome shotgun (WGS) entry which is preliminary data.</text>
</comment>
<evidence type="ECO:0000313" key="3">
    <source>
        <dbReference type="Proteomes" id="UP000325315"/>
    </source>
</evidence>
<dbReference type="EMBL" id="SMMG02000010">
    <property type="protein sequence ID" value="KAA3458639.1"/>
    <property type="molecule type" value="Genomic_DNA"/>
</dbReference>
<gene>
    <name evidence="1" type="ORF">EPI10_013232</name>
    <name evidence="2" type="ORF">EPI10_013234</name>
</gene>
<dbReference type="OrthoDB" id="5544992at2759"/>
<keyword evidence="3" id="KW-1185">Reference proteome</keyword>
<evidence type="ECO:0000313" key="1">
    <source>
        <dbReference type="EMBL" id="KAA3458639.1"/>
    </source>
</evidence>
<sequence length="260" mass="29768">MEYSSIHHNPLIISSTWYQIQVLMAVLDIVDFHHPLFLHPSDTLGTLLVSLQITKIENYSVWSSLFGTGVTLFVFSWILNTVSEDLSASIVFASSVALVWKDLQERFDKVDATHLQGIASTSVYFSKLKILSDEYEALVPFSTYVYAISRKNRVHVQQQRLLQFLMGLNESYATAYSQNLLMQPFSFLNQAYSVLLQEESQRMYSSTFALSEPTTLYSSNGQGSSKKSQGPQMRELLLLDWISTRFQIHQTQVQFLLYCK</sequence>
<dbReference type="EMBL" id="SMMG02000010">
    <property type="protein sequence ID" value="KAA3458642.1"/>
    <property type="molecule type" value="Genomic_DNA"/>
</dbReference>
<dbReference type="PANTHER" id="PTHR37610">
    <property type="entry name" value="CCHC-TYPE DOMAIN-CONTAINING PROTEIN"/>
    <property type="match status" value="1"/>
</dbReference>
<dbReference type="AlphaFoldDB" id="A0A5B6URD9"/>
<reference evidence="2" key="2">
    <citation type="submission" date="2019-08" db="EMBL/GenBank/DDBJ databases">
        <authorList>
            <person name="Liu F."/>
        </authorList>
    </citation>
    <scope>NUCLEOTIDE SEQUENCE [LARGE SCALE GENOMIC DNA]</scope>
    <source>
        <strain evidence="2">PA1801</strain>
        <tissue evidence="2">Leaf</tissue>
    </source>
</reference>
<dbReference type="Proteomes" id="UP000325315">
    <property type="component" value="Unassembled WGS sequence"/>
</dbReference>
<name>A0A5B6URD9_9ROSI</name>
<proteinExistence type="predicted"/>
<protein>
    <submittedName>
        <fullName evidence="2">UBN2_3 domain-containing protein</fullName>
    </submittedName>
</protein>
<reference evidence="3" key="1">
    <citation type="journal article" date="2019" name="Plant Biotechnol. J.">
        <title>Genome sequencing of the Australian wild diploid species Gossypium australe highlights disease resistance and delayed gland morphogenesis.</title>
        <authorList>
            <person name="Cai Y."/>
            <person name="Cai X."/>
            <person name="Wang Q."/>
            <person name="Wang P."/>
            <person name="Zhang Y."/>
            <person name="Cai C."/>
            <person name="Xu Y."/>
            <person name="Wang K."/>
            <person name="Zhou Z."/>
            <person name="Wang C."/>
            <person name="Geng S."/>
            <person name="Li B."/>
            <person name="Dong Q."/>
            <person name="Hou Y."/>
            <person name="Wang H."/>
            <person name="Ai P."/>
            <person name="Liu Z."/>
            <person name="Yi F."/>
            <person name="Sun M."/>
            <person name="An G."/>
            <person name="Cheng J."/>
            <person name="Zhang Y."/>
            <person name="Shi Q."/>
            <person name="Xie Y."/>
            <person name="Shi X."/>
            <person name="Chang Y."/>
            <person name="Huang F."/>
            <person name="Chen Y."/>
            <person name="Hong S."/>
            <person name="Mi L."/>
            <person name="Sun Q."/>
            <person name="Zhang L."/>
            <person name="Zhou B."/>
            <person name="Peng R."/>
            <person name="Zhang X."/>
            <person name="Liu F."/>
        </authorList>
    </citation>
    <scope>NUCLEOTIDE SEQUENCE [LARGE SCALE GENOMIC DNA]</scope>
    <source>
        <strain evidence="3">cv. PA1801</strain>
    </source>
</reference>
<organism evidence="2 3">
    <name type="scientific">Gossypium australe</name>
    <dbReference type="NCBI Taxonomy" id="47621"/>
    <lineage>
        <taxon>Eukaryota</taxon>
        <taxon>Viridiplantae</taxon>
        <taxon>Streptophyta</taxon>
        <taxon>Embryophyta</taxon>
        <taxon>Tracheophyta</taxon>
        <taxon>Spermatophyta</taxon>
        <taxon>Magnoliopsida</taxon>
        <taxon>eudicotyledons</taxon>
        <taxon>Gunneridae</taxon>
        <taxon>Pentapetalae</taxon>
        <taxon>rosids</taxon>
        <taxon>malvids</taxon>
        <taxon>Malvales</taxon>
        <taxon>Malvaceae</taxon>
        <taxon>Malvoideae</taxon>
        <taxon>Gossypium</taxon>
    </lineage>
</organism>
<evidence type="ECO:0000313" key="2">
    <source>
        <dbReference type="EMBL" id="KAA3458642.1"/>
    </source>
</evidence>